<keyword evidence="1" id="KW-0805">Transcription regulation</keyword>
<keyword evidence="3" id="KW-0804">Transcription</keyword>
<dbReference type="CDD" id="cd00090">
    <property type="entry name" value="HTH_ARSR"/>
    <property type="match status" value="1"/>
</dbReference>
<dbReference type="PRINTS" id="PR00778">
    <property type="entry name" value="HTHARSR"/>
</dbReference>
<evidence type="ECO:0000313" key="5">
    <source>
        <dbReference type="Proteomes" id="UP000198226"/>
    </source>
</evidence>
<dbReference type="PROSITE" id="PS50987">
    <property type="entry name" value="HTH_ARSR_2"/>
    <property type="match status" value="1"/>
</dbReference>
<organism evidence="4 5">
    <name type="scientific">Micromonospora rifamycinica</name>
    <dbReference type="NCBI Taxonomy" id="291594"/>
    <lineage>
        <taxon>Bacteria</taxon>
        <taxon>Bacillati</taxon>
        <taxon>Actinomycetota</taxon>
        <taxon>Actinomycetes</taxon>
        <taxon>Micromonosporales</taxon>
        <taxon>Micromonosporaceae</taxon>
        <taxon>Micromonospora</taxon>
    </lineage>
</organism>
<dbReference type="SUPFAM" id="SSF46785">
    <property type="entry name" value="Winged helix' DNA-binding domain"/>
    <property type="match status" value="1"/>
</dbReference>
<dbReference type="AlphaFoldDB" id="A0A109IL65"/>
<dbReference type="InterPro" id="IPR051081">
    <property type="entry name" value="HTH_MetalResp_TranReg"/>
</dbReference>
<dbReference type="Pfam" id="PF01022">
    <property type="entry name" value="HTH_5"/>
    <property type="match status" value="1"/>
</dbReference>
<evidence type="ECO:0000256" key="1">
    <source>
        <dbReference type="ARBA" id="ARBA00023015"/>
    </source>
</evidence>
<evidence type="ECO:0000256" key="3">
    <source>
        <dbReference type="ARBA" id="ARBA00023163"/>
    </source>
</evidence>
<dbReference type="InterPro" id="IPR011991">
    <property type="entry name" value="ArsR-like_HTH"/>
</dbReference>
<dbReference type="Gene3D" id="1.10.10.10">
    <property type="entry name" value="Winged helix-like DNA-binding domain superfamily/Winged helix DNA-binding domain"/>
    <property type="match status" value="1"/>
</dbReference>
<dbReference type="PANTHER" id="PTHR33154:SF33">
    <property type="entry name" value="TRANSCRIPTIONAL REPRESSOR SDPR"/>
    <property type="match status" value="1"/>
</dbReference>
<dbReference type="SMART" id="SM00418">
    <property type="entry name" value="HTH_ARSR"/>
    <property type="match status" value="1"/>
</dbReference>
<dbReference type="PANTHER" id="PTHR33154">
    <property type="entry name" value="TRANSCRIPTIONAL REGULATOR, ARSR FAMILY"/>
    <property type="match status" value="1"/>
</dbReference>
<reference evidence="5" key="1">
    <citation type="submission" date="2016-06" db="EMBL/GenBank/DDBJ databases">
        <authorList>
            <person name="Varghese N."/>
            <person name="Submissions Spin"/>
        </authorList>
    </citation>
    <scope>NUCLEOTIDE SEQUENCE [LARGE SCALE GENOMIC DNA]</scope>
    <source>
        <strain evidence="5">DSM 44983</strain>
    </source>
</reference>
<gene>
    <name evidence="4" type="ORF">GA0070623_5159</name>
</gene>
<proteinExistence type="predicted"/>
<keyword evidence="5" id="KW-1185">Reference proteome</keyword>
<dbReference type="InterPro" id="IPR036390">
    <property type="entry name" value="WH_DNA-bd_sf"/>
</dbReference>
<dbReference type="GO" id="GO:0003700">
    <property type="term" value="F:DNA-binding transcription factor activity"/>
    <property type="evidence" value="ECO:0007669"/>
    <property type="project" value="InterPro"/>
</dbReference>
<dbReference type="InterPro" id="IPR036388">
    <property type="entry name" value="WH-like_DNA-bd_sf"/>
</dbReference>
<sequence>MSVDAFAVLAEPSRRRILDTLRQAECSVGELVDTLELSQPAVSKHLRVLREAGFVSCRTVAQHRIYRLDLRQLRAVDGWLAPYRRMWETHLDALERHLDKE</sequence>
<dbReference type="OrthoDB" id="9806976at2"/>
<protein>
    <submittedName>
        <fullName evidence="4">Transcriptional regulator, ArsR family</fullName>
    </submittedName>
</protein>
<dbReference type="NCBIfam" id="NF033788">
    <property type="entry name" value="HTH_metalloreg"/>
    <property type="match status" value="1"/>
</dbReference>
<dbReference type="Proteomes" id="UP000198226">
    <property type="component" value="Chromosome I"/>
</dbReference>
<dbReference type="EMBL" id="LT607752">
    <property type="protein sequence ID" value="SCG80665.1"/>
    <property type="molecule type" value="Genomic_DNA"/>
</dbReference>
<dbReference type="RefSeq" id="WP_067306780.1">
    <property type="nucleotide sequence ID" value="NZ_JBEYAT010000011.1"/>
</dbReference>
<accession>A0A109IL65</accession>
<evidence type="ECO:0000256" key="2">
    <source>
        <dbReference type="ARBA" id="ARBA00023125"/>
    </source>
</evidence>
<keyword evidence="2" id="KW-0238">DNA-binding</keyword>
<name>A0A109IL65_9ACTN</name>
<evidence type="ECO:0000313" key="4">
    <source>
        <dbReference type="EMBL" id="SCG80665.1"/>
    </source>
</evidence>
<dbReference type="GO" id="GO:0003677">
    <property type="term" value="F:DNA binding"/>
    <property type="evidence" value="ECO:0007669"/>
    <property type="project" value="UniProtKB-KW"/>
</dbReference>
<dbReference type="InterPro" id="IPR001845">
    <property type="entry name" value="HTH_ArsR_DNA-bd_dom"/>
</dbReference>